<feature type="compositionally biased region" description="Polar residues" evidence="1">
    <location>
        <begin position="90"/>
        <end position="99"/>
    </location>
</feature>
<protein>
    <submittedName>
        <fullName evidence="4">Uncharacterized protein</fullName>
    </submittedName>
</protein>
<feature type="chain" id="PRO_5038138168" evidence="2">
    <location>
        <begin position="25"/>
        <end position="263"/>
    </location>
</feature>
<evidence type="ECO:0000313" key="3">
    <source>
        <dbReference type="Proteomes" id="UP000887561"/>
    </source>
</evidence>
<sequence>MKLLIIYLLFLFITSIVCPPKKHSRDSPKEDFDPNKRRSVSGSDTGTGTGTSNPDATTNTGVPSSQEEQQTRFFGLDEIFGNNPFLNQQEQQPLHSFDSSFPPYVHQSNLPGNSTEPLFTPPITPYGDYGSYHQVNPTLQGDYNQNPWPERSGPGGSVSQHGNPTGQADYTSINYPPSFSPLPFTPQSFWGHEHDHPTPSIGEEDLNQWLEGMKQIKLTTLAIISKDFGQEMLVIFIIIRAVSKQKNVRKPKEYRYFWEYKGN</sequence>
<dbReference type="AlphaFoldDB" id="A0A915LXV4"/>
<evidence type="ECO:0000256" key="1">
    <source>
        <dbReference type="SAM" id="MobiDB-lite"/>
    </source>
</evidence>
<organism evidence="3 4">
    <name type="scientific">Meloidogyne javanica</name>
    <name type="common">Root-knot nematode worm</name>
    <dbReference type="NCBI Taxonomy" id="6303"/>
    <lineage>
        <taxon>Eukaryota</taxon>
        <taxon>Metazoa</taxon>
        <taxon>Ecdysozoa</taxon>
        <taxon>Nematoda</taxon>
        <taxon>Chromadorea</taxon>
        <taxon>Rhabditida</taxon>
        <taxon>Tylenchina</taxon>
        <taxon>Tylenchomorpha</taxon>
        <taxon>Tylenchoidea</taxon>
        <taxon>Meloidogynidae</taxon>
        <taxon>Meloidogyninae</taxon>
        <taxon>Meloidogyne</taxon>
        <taxon>Meloidogyne incognita group</taxon>
    </lineage>
</organism>
<reference evidence="4" key="1">
    <citation type="submission" date="2022-11" db="UniProtKB">
        <authorList>
            <consortium name="WormBaseParasite"/>
        </authorList>
    </citation>
    <scope>IDENTIFICATION</scope>
</reference>
<keyword evidence="3" id="KW-1185">Reference proteome</keyword>
<feature type="compositionally biased region" description="Polar residues" evidence="1">
    <location>
        <begin position="137"/>
        <end position="147"/>
    </location>
</feature>
<feature type="region of interest" description="Disordered" evidence="1">
    <location>
        <begin position="137"/>
        <end position="172"/>
    </location>
</feature>
<feature type="compositionally biased region" description="Basic and acidic residues" evidence="1">
    <location>
        <begin position="25"/>
        <end position="36"/>
    </location>
</feature>
<dbReference type="WBParaSite" id="scaffold22251_cov182.g19876">
    <property type="protein sequence ID" value="scaffold22251_cov182.g19876"/>
    <property type="gene ID" value="scaffold22251_cov182.g19876"/>
</dbReference>
<proteinExistence type="predicted"/>
<accession>A0A915LXV4</accession>
<feature type="compositionally biased region" description="Polar residues" evidence="1">
    <location>
        <begin position="53"/>
        <end position="68"/>
    </location>
</feature>
<name>A0A915LXV4_MELJA</name>
<feature type="signal peptide" evidence="2">
    <location>
        <begin position="1"/>
        <end position="24"/>
    </location>
</feature>
<keyword evidence="2" id="KW-0732">Signal</keyword>
<evidence type="ECO:0000256" key="2">
    <source>
        <dbReference type="SAM" id="SignalP"/>
    </source>
</evidence>
<feature type="region of interest" description="Disordered" evidence="1">
    <location>
        <begin position="90"/>
        <end position="114"/>
    </location>
</feature>
<feature type="region of interest" description="Disordered" evidence="1">
    <location>
        <begin position="20"/>
        <end position="68"/>
    </location>
</feature>
<feature type="compositionally biased region" description="Low complexity" evidence="1">
    <location>
        <begin position="40"/>
        <end position="52"/>
    </location>
</feature>
<feature type="compositionally biased region" description="Polar residues" evidence="1">
    <location>
        <begin position="157"/>
        <end position="172"/>
    </location>
</feature>
<evidence type="ECO:0000313" key="4">
    <source>
        <dbReference type="WBParaSite" id="scaffold22251_cov182.g19876"/>
    </source>
</evidence>
<dbReference type="Proteomes" id="UP000887561">
    <property type="component" value="Unplaced"/>
</dbReference>